<protein>
    <submittedName>
        <fullName evidence="6">DoxX family protein</fullName>
    </submittedName>
</protein>
<dbReference type="Proteomes" id="UP001501532">
    <property type="component" value="Unassembled WGS sequence"/>
</dbReference>
<keyword evidence="7" id="KW-1185">Reference proteome</keyword>
<dbReference type="EMBL" id="BAAAUF010000045">
    <property type="protein sequence ID" value="GAA3057342.1"/>
    <property type="molecule type" value="Genomic_DNA"/>
</dbReference>
<gene>
    <name evidence="6" type="ORF">GCM10010448_45940</name>
</gene>
<keyword evidence="3 5" id="KW-1133">Transmembrane helix</keyword>
<comment type="subcellular location">
    <subcellularLocation>
        <location evidence="1">Membrane</location>
        <topology evidence="1">Multi-pass membrane protein</topology>
    </subcellularLocation>
</comment>
<comment type="caution">
    <text evidence="6">The sequence shown here is derived from an EMBL/GenBank/DDBJ whole genome shotgun (WGS) entry which is preliminary data.</text>
</comment>
<feature type="transmembrane region" description="Helical" evidence="5">
    <location>
        <begin position="68"/>
        <end position="88"/>
    </location>
</feature>
<keyword evidence="2 5" id="KW-0812">Transmembrane</keyword>
<organism evidence="6 7">
    <name type="scientific">Streptomyces glomeratus</name>
    <dbReference type="NCBI Taxonomy" id="284452"/>
    <lineage>
        <taxon>Bacteria</taxon>
        <taxon>Bacillati</taxon>
        <taxon>Actinomycetota</taxon>
        <taxon>Actinomycetes</taxon>
        <taxon>Kitasatosporales</taxon>
        <taxon>Streptomycetaceae</taxon>
        <taxon>Streptomyces</taxon>
    </lineage>
</organism>
<proteinExistence type="predicted"/>
<dbReference type="Pfam" id="PF13564">
    <property type="entry name" value="DoxX_2"/>
    <property type="match status" value="1"/>
</dbReference>
<evidence type="ECO:0000313" key="7">
    <source>
        <dbReference type="Proteomes" id="UP001501532"/>
    </source>
</evidence>
<accession>A0ABP6LRQ9</accession>
<evidence type="ECO:0000256" key="3">
    <source>
        <dbReference type="ARBA" id="ARBA00022989"/>
    </source>
</evidence>
<name>A0ABP6LRQ9_9ACTN</name>
<evidence type="ECO:0000256" key="2">
    <source>
        <dbReference type="ARBA" id="ARBA00022692"/>
    </source>
</evidence>
<feature type="transmembrane region" description="Helical" evidence="5">
    <location>
        <begin position="100"/>
        <end position="118"/>
    </location>
</feature>
<dbReference type="RefSeq" id="WP_234513774.1">
    <property type="nucleotide sequence ID" value="NZ_BAAAUF010000045.1"/>
</dbReference>
<dbReference type="InterPro" id="IPR032808">
    <property type="entry name" value="DoxX"/>
</dbReference>
<evidence type="ECO:0000256" key="1">
    <source>
        <dbReference type="ARBA" id="ARBA00004141"/>
    </source>
</evidence>
<keyword evidence="4 5" id="KW-0472">Membrane</keyword>
<evidence type="ECO:0000313" key="6">
    <source>
        <dbReference type="EMBL" id="GAA3057342.1"/>
    </source>
</evidence>
<sequence>MHVFLWILQILLALVLLAAGGGKLAQPYEKTAESMPWARSFSAGQVKAIAALEVLAALGLALPAATGVAPVLTALAATGTALIMVGAVVTHARGKEWSQIGPGAVLLLMAVVIAWGRFGPYAW</sequence>
<evidence type="ECO:0000256" key="4">
    <source>
        <dbReference type="ARBA" id="ARBA00023136"/>
    </source>
</evidence>
<evidence type="ECO:0000256" key="5">
    <source>
        <dbReference type="SAM" id="Phobius"/>
    </source>
</evidence>
<reference evidence="7" key="1">
    <citation type="journal article" date="2019" name="Int. J. Syst. Evol. Microbiol.">
        <title>The Global Catalogue of Microorganisms (GCM) 10K type strain sequencing project: providing services to taxonomists for standard genome sequencing and annotation.</title>
        <authorList>
            <consortium name="The Broad Institute Genomics Platform"/>
            <consortium name="The Broad Institute Genome Sequencing Center for Infectious Disease"/>
            <person name="Wu L."/>
            <person name="Ma J."/>
        </authorList>
    </citation>
    <scope>NUCLEOTIDE SEQUENCE [LARGE SCALE GENOMIC DNA]</scope>
    <source>
        <strain evidence="7">JCM 9091</strain>
    </source>
</reference>